<dbReference type="EMBL" id="JALLAZ020001714">
    <property type="protein sequence ID" value="KAL3767070.1"/>
    <property type="molecule type" value="Genomic_DNA"/>
</dbReference>
<sequence>MASSPPTPPEHSIGLAASTEDDDERRLDNRRRRPRPPPSRRSRPPSQDRLVVVFITAAAAFTLIAMSPFLFGDFSSYSSSRTIGHREGMLGGAGNKTLLTWHRLAGLRRRRKEWEESALEKNDGTDGGGRGESVPQGVRNRSNSSAISVEDVRGRTHVYALIMNNRRRPDSLRLDRGVSGLPSSMTPALIGARHGSIKCPEDGGDGRNMDELAYWNDPQGESDVSFVSPFDPRSSRSDDVDDHRRRYVTFEPDRGGWNNIRMSLEIVMVFAAATGRTLVLPPDTPFYLLSKDGNGAKAGKKRHHGFADFLDLENAALGKKLSMITMTEFLVREGGGDTAGMFELPEGSEGTKILNSAEQCYYIAKSDRPCDAVYEFLRSNAHVPNIQGGRHCLIFDSDQDGGGGGYHNLPDSTRRRVDDFCDGRDPVFFGKELASARLVHFHAGEKQHRLLNHFLRILVIRSLEESVKLSSSSSGKPSYSSMHVRRGDFQYKKVRITAQDLYVNTRELFSDNELIYIATDEKSKEFFEPLAKHYNLRL</sequence>
<gene>
    <name evidence="6" type="ORF">ACHAW5_005630</name>
</gene>
<evidence type="ECO:0000256" key="3">
    <source>
        <dbReference type="ARBA" id="ARBA00023277"/>
    </source>
</evidence>
<proteinExistence type="predicted"/>
<dbReference type="PANTHER" id="PTHR31469:SF8">
    <property type="entry name" value="OS07G0641000 PROTEIN"/>
    <property type="match status" value="1"/>
</dbReference>
<dbReference type="Pfam" id="PF10250">
    <property type="entry name" value="O-FucT"/>
    <property type="match status" value="1"/>
</dbReference>
<dbReference type="Gene3D" id="3.40.50.11340">
    <property type="match status" value="1"/>
</dbReference>
<dbReference type="GO" id="GO:0006004">
    <property type="term" value="P:fucose metabolic process"/>
    <property type="evidence" value="ECO:0007669"/>
    <property type="project" value="UniProtKB-KW"/>
</dbReference>
<dbReference type="InterPro" id="IPR019378">
    <property type="entry name" value="GDP-Fuc_O-FucTrfase"/>
</dbReference>
<dbReference type="Proteomes" id="UP001530315">
    <property type="component" value="Unassembled WGS sequence"/>
</dbReference>
<dbReference type="AlphaFoldDB" id="A0ABD3N2Y1"/>
<evidence type="ECO:0000256" key="1">
    <source>
        <dbReference type="ARBA" id="ARBA00022679"/>
    </source>
</evidence>
<dbReference type="PANTHER" id="PTHR31469">
    <property type="entry name" value="OS07G0633600 PROTEIN"/>
    <property type="match status" value="1"/>
</dbReference>
<keyword evidence="5" id="KW-1133">Transmembrane helix</keyword>
<comment type="caution">
    <text evidence="6">The sequence shown here is derived from an EMBL/GenBank/DDBJ whole genome shotgun (WGS) entry which is preliminary data.</text>
</comment>
<name>A0ABD3N2Y1_9STRA</name>
<evidence type="ECO:0000256" key="5">
    <source>
        <dbReference type="SAM" id="Phobius"/>
    </source>
</evidence>
<keyword evidence="7" id="KW-1185">Reference proteome</keyword>
<evidence type="ECO:0000313" key="6">
    <source>
        <dbReference type="EMBL" id="KAL3767070.1"/>
    </source>
</evidence>
<feature type="compositionally biased region" description="Basic and acidic residues" evidence="4">
    <location>
        <begin position="113"/>
        <end position="124"/>
    </location>
</feature>
<protein>
    <recommendedName>
        <fullName evidence="8">O-fucosyltransferase family protein</fullName>
    </recommendedName>
</protein>
<keyword evidence="5" id="KW-0472">Membrane</keyword>
<organism evidence="6 7">
    <name type="scientific">Stephanodiscus triporus</name>
    <dbReference type="NCBI Taxonomy" id="2934178"/>
    <lineage>
        <taxon>Eukaryota</taxon>
        <taxon>Sar</taxon>
        <taxon>Stramenopiles</taxon>
        <taxon>Ochrophyta</taxon>
        <taxon>Bacillariophyta</taxon>
        <taxon>Coscinodiscophyceae</taxon>
        <taxon>Thalassiosirophycidae</taxon>
        <taxon>Stephanodiscales</taxon>
        <taxon>Stephanodiscaceae</taxon>
        <taxon>Stephanodiscus</taxon>
    </lineage>
</organism>
<keyword evidence="1" id="KW-0808">Transferase</keyword>
<accession>A0ABD3N2Y1</accession>
<feature type="compositionally biased region" description="Basic residues" evidence="4">
    <location>
        <begin position="28"/>
        <end position="43"/>
    </location>
</feature>
<keyword evidence="5" id="KW-0812">Transmembrane</keyword>
<evidence type="ECO:0008006" key="8">
    <source>
        <dbReference type="Google" id="ProtNLM"/>
    </source>
</evidence>
<feature type="transmembrane region" description="Helical" evidence="5">
    <location>
        <begin position="50"/>
        <end position="71"/>
    </location>
</feature>
<dbReference type="Gene3D" id="3.40.50.11350">
    <property type="match status" value="1"/>
</dbReference>
<keyword evidence="2" id="KW-0294">Fucose metabolism</keyword>
<dbReference type="GO" id="GO:0016740">
    <property type="term" value="F:transferase activity"/>
    <property type="evidence" value="ECO:0007669"/>
    <property type="project" value="UniProtKB-KW"/>
</dbReference>
<keyword evidence="3" id="KW-0119">Carbohydrate metabolism</keyword>
<evidence type="ECO:0000256" key="4">
    <source>
        <dbReference type="SAM" id="MobiDB-lite"/>
    </source>
</evidence>
<evidence type="ECO:0000256" key="2">
    <source>
        <dbReference type="ARBA" id="ARBA00023253"/>
    </source>
</evidence>
<feature type="region of interest" description="Disordered" evidence="4">
    <location>
        <begin position="1"/>
        <end position="46"/>
    </location>
</feature>
<feature type="region of interest" description="Disordered" evidence="4">
    <location>
        <begin position="113"/>
        <end position="146"/>
    </location>
</feature>
<reference evidence="6 7" key="1">
    <citation type="submission" date="2024-10" db="EMBL/GenBank/DDBJ databases">
        <title>Updated reference genomes for cyclostephanoid diatoms.</title>
        <authorList>
            <person name="Roberts W.R."/>
            <person name="Alverson A.J."/>
        </authorList>
    </citation>
    <scope>NUCLEOTIDE SEQUENCE [LARGE SCALE GENOMIC DNA]</scope>
    <source>
        <strain evidence="6 7">AJA276-08</strain>
    </source>
</reference>
<evidence type="ECO:0000313" key="7">
    <source>
        <dbReference type="Proteomes" id="UP001530315"/>
    </source>
</evidence>